<dbReference type="InterPro" id="IPR035919">
    <property type="entry name" value="EAL_sf"/>
</dbReference>
<dbReference type="GO" id="GO:0071111">
    <property type="term" value="F:cyclic-guanylate-specific phosphodiesterase activity"/>
    <property type="evidence" value="ECO:0007669"/>
    <property type="project" value="InterPro"/>
</dbReference>
<dbReference type="PANTHER" id="PTHR33121:SF71">
    <property type="entry name" value="OXYGEN SENSOR PROTEIN DOSP"/>
    <property type="match status" value="1"/>
</dbReference>
<dbReference type="CDD" id="cd01948">
    <property type="entry name" value="EAL"/>
    <property type="match status" value="1"/>
</dbReference>
<keyword evidence="3" id="KW-1185">Reference proteome</keyword>
<proteinExistence type="predicted"/>
<dbReference type="InterPro" id="IPR001633">
    <property type="entry name" value="EAL_dom"/>
</dbReference>
<gene>
    <name evidence="2" type="ORF">MXMO3_03425</name>
</gene>
<dbReference type="KEGG" id="mmyr:MXMO3_03425"/>
<dbReference type="EMBL" id="CP021331">
    <property type="protein sequence ID" value="AVX05928.1"/>
    <property type="molecule type" value="Genomic_DNA"/>
</dbReference>
<dbReference type="Pfam" id="PF00563">
    <property type="entry name" value="EAL"/>
    <property type="match status" value="1"/>
</dbReference>
<accession>A0A2R4MIS4</accession>
<feature type="domain" description="EAL" evidence="1">
    <location>
        <begin position="1"/>
        <end position="87"/>
    </location>
</feature>
<reference evidence="2 3" key="1">
    <citation type="submission" date="2017-05" db="EMBL/GenBank/DDBJ databases">
        <title>Genome Analysis of Maritalea myrionectae HL2708#5.</title>
        <authorList>
            <consortium name="Cotde Inc.-PKNU"/>
            <person name="Jang D."/>
            <person name="Oh H.-M."/>
        </authorList>
    </citation>
    <scope>NUCLEOTIDE SEQUENCE [LARGE SCALE GENOMIC DNA]</scope>
    <source>
        <strain evidence="2 3">HL2708#5</strain>
        <plasmid evidence="3">phl2708x3</plasmid>
    </source>
</reference>
<evidence type="ECO:0000313" key="2">
    <source>
        <dbReference type="EMBL" id="AVX05928.1"/>
    </source>
</evidence>
<sequence length="95" mass="10416">MQKLPLDHVKIDKSFVQSADQDPRAHEITLTIVRLCSSFGMGCIAEGVETAAQLEMLSKIGCHTLQGYYFAKPMSAKQVNQYIAENTPMISIGIG</sequence>
<protein>
    <submittedName>
        <fullName evidence="2">Cyclic-guanylate-specific phosphodiesterase</fullName>
    </submittedName>
</protein>
<evidence type="ECO:0000259" key="1">
    <source>
        <dbReference type="PROSITE" id="PS50883"/>
    </source>
</evidence>
<evidence type="ECO:0000313" key="3">
    <source>
        <dbReference type="Proteomes" id="UP000258927"/>
    </source>
</evidence>
<keyword evidence="2" id="KW-0614">Plasmid</keyword>
<name>A0A2R4MIS4_9HYPH</name>
<dbReference type="InterPro" id="IPR050706">
    <property type="entry name" value="Cyclic-di-GMP_PDE-like"/>
</dbReference>
<dbReference type="AlphaFoldDB" id="A0A2R4MIS4"/>
<dbReference type="Proteomes" id="UP000258927">
    <property type="component" value="Plasmid pHL2708X3"/>
</dbReference>
<dbReference type="PANTHER" id="PTHR33121">
    <property type="entry name" value="CYCLIC DI-GMP PHOSPHODIESTERASE PDEF"/>
    <property type="match status" value="1"/>
</dbReference>
<geneLocation type="plasmid" evidence="3">
    <name>phl2708x3</name>
</geneLocation>
<organism evidence="2 3">
    <name type="scientific">Maritalea myrionectae</name>
    <dbReference type="NCBI Taxonomy" id="454601"/>
    <lineage>
        <taxon>Bacteria</taxon>
        <taxon>Pseudomonadati</taxon>
        <taxon>Pseudomonadota</taxon>
        <taxon>Alphaproteobacteria</taxon>
        <taxon>Hyphomicrobiales</taxon>
        <taxon>Devosiaceae</taxon>
        <taxon>Maritalea</taxon>
    </lineage>
</organism>
<dbReference type="SUPFAM" id="SSF141868">
    <property type="entry name" value="EAL domain-like"/>
    <property type="match status" value="1"/>
</dbReference>
<dbReference type="PROSITE" id="PS50883">
    <property type="entry name" value="EAL"/>
    <property type="match status" value="1"/>
</dbReference>
<dbReference type="Gene3D" id="3.20.20.450">
    <property type="entry name" value="EAL domain"/>
    <property type="match status" value="1"/>
</dbReference>